<reference evidence="2" key="1">
    <citation type="journal article" date="2019" name="Int. J. Syst. Evol. Microbiol.">
        <title>The Global Catalogue of Microorganisms (GCM) 10K type strain sequencing project: providing services to taxonomists for standard genome sequencing and annotation.</title>
        <authorList>
            <consortium name="The Broad Institute Genomics Platform"/>
            <consortium name="The Broad Institute Genome Sequencing Center for Infectious Disease"/>
            <person name="Wu L."/>
            <person name="Ma J."/>
        </authorList>
    </citation>
    <scope>NUCLEOTIDE SEQUENCE [LARGE SCALE GENOMIC DNA]</scope>
    <source>
        <strain evidence="2">KLKA75</strain>
    </source>
</reference>
<proteinExistence type="predicted"/>
<evidence type="ECO:0000313" key="1">
    <source>
        <dbReference type="EMBL" id="MFC4909012.1"/>
    </source>
</evidence>
<sequence>MARPIRGTAAGLGYVALPPTAVDARASGPTRLVVAWPGFDPPRAAAAMAAAVPMTGVPTWRVYLDLPRSGDPAGGLPTGLDSQVFLSDAGITAFGTAVEQGADRLPAVLADLRRDLGVPAGPVALTGFSAGAAVVLLVLARREVQVSTAALIAPVVSPARAARSVEKRAGRERIWSPGAIAMAERLDLSEHAARIAGAGAALLLIGGARDRIVPAAEVTALRDLLSRCGAPTVESATFRMGHALAAEPGLEARAPITEAVRVDGVLTDWFRERLAEPASRSAPPVSLHLTGSSS</sequence>
<dbReference type="EMBL" id="JBHSIT010000004">
    <property type="protein sequence ID" value="MFC4909012.1"/>
    <property type="molecule type" value="Genomic_DNA"/>
</dbReference>
<dbReference type="GO" id="GO:0016787">
    <property type="term" value="F:hydrolase activity"/>
    <property type="evidence" value="ECO:0007669"/>
    <property type="project" value="UniProtKB-KW"/>
</dbReference>
<protein>
    <submittedName>
        <fullName evidence="1">Alpha/beta hydrolase</fullName>
    </submittedName>
</protein>
<keyword evidence="1" id="KW-0378">Hydrolase</keyword>
<evidence type="ECO:0000313" key="2">
    <source>
        <dbReference type="Proteomes" id="UP001595872"/>
    </source>
</evidence>
<keyword evidence="2" id="KW-1185">Reference proteome</keyword>
<organism evidence="1 2">
    <name type="scientific">Actinomadura gamaensis</name>
    <dbReference type="NCBI Taxonomy" id="1763541"/>
    <lineage>
        <taxon>Bacteria</taxon>
        <taxon>Bacillati</taxon>
        <taxon>Actinomycetota</taxon>
        <taxon>Actinomycetes</taxon>
        <taxon>Streptosporangiales</taxon>
        <taxon>Thermomonosporaceae</taxon>
        <taxon>Actinomadura</taxon>
    </lineage>
</organism>
<comment type="caution">
    <text evidence="1">The sequence shown here is derived from an EMBL/GenBank/DDBJ whole genome shotgun (WGS) entry which is preliminary data.</text>
</comment>
<accession>A0ABV9TXX3</accession>
<name>A0ABV9TXX3_9ACTN</name>
<gene>
    <name evidence="1" type="ORF">ACFPCY_16935</name>
</gene>
<dbReference type="RefSeq" id="WP_378256153.1">
    <property type="nucleotide sequence ID" value="NZ_JBHSIT010000004.1"/>
</dbReference>
<dbReference type="SUPFAM" id="SSF53474">
    <property type="entry name" value="alpha/beta-Hydrolases"/>
    <property type="match status" value="1"/>
</dbReference>
<dbReference type="Proteomes" id="UP001595872">
    <property type="component" value="Unassembled WGS sequence"/>
</dbReference>
<dbReference type="InterPro" id="IPR029058">
    <property type="entry name" value="AB_hydrolase_fold"/>
</dbReference>
<dbReference type="Gene3D" id="3.40.50.1820">
    <property type="entry name" value="alpha/beta hydrolase"/>
    <property type="match status" value="1"/>
</dbReference>